<keyword evidence="5" id="KW-0028">Amino-acid biosynthesis</keyword>
<dbReference type="InterPro" id="IPR042529">
    <property type="entry name" value="IF_2B-like_C"/>
</dbReference>
<gene>
    <name evidence="9" type="ORF">BINO364_LOCUS14397</name>
</gene>
<feature type="non-terminal residue" evidence="9">
    <location>
        <position position="365"/>
    </location>
</feature>
<dbReference type="NCBIfam" id="NF004326">
    <property type="entry name" value="PRK05720.1"/>
    <property type="match status" value="1"/>
</dbReference>
<evidence type="ECO:0000256" key="2">
    <source>
        <dbReference type="ARBA" id="ARBA00004496"/>
    </source>
</evidence>
<reference evidence="9" key="1">
    <citation type="submission" date="2021-12" db="EMBL/GenBank/DDBJ databases">
        <authorList>
            <person name="Martin H S."/>
        </authorList>
    </citation>
    <scope>NUCLEOTIDE SEQUENCE</scope>
</reference>
<dbReference type="InterPro" id="IPR005251">
    <property type="entry name" value="IF-M1Pi"/>
</dbReference>
<accession>A0A8J9VWT8</accession>
<dbReference type="GO" id="GO:0019509">
    <property type="term" value="P:L-methionine salvage from methylthioadenosine"/>
    <property type="evidence" value="ECO:0007669"/>
    <property type="project" value="TreeGrafter"/>
</dbReference>
<comment type="similarity">
    <text evidence="3">Belongs to the eIF-2B alpha/beta/delta subunits family.</text>
</comment>
<dbReference type="AlphaFoldDB" id="A0A8J9VWT8"/>
<dbReference type="Pfam" id="PF01008">
    <property type="entry name" value="IF-2B"/>
    <property type="match status" value="1"/>
</dbReference>
<keyword evidence="7" id="KW-0413">Isomerase</keyword>
<keyword evidence="10" id="KW-1185">Reference proteome</keyword>
<dbReference type="HAMAP" id="MF_01678">
    <property type="entry name" value="Salvage_MtnA"/>
    <property type="match status" value="1"/>
</dbReference>
<comment type="subcellular location">
    <subcellularLocation>
        <location evidence="2">Cytoplasm</location>
    </subcellularLocation>
    <subcellularLocation>
        <location evidence="1">Nucleus</location>
    </subcellularLocation>
</comment>
<dbReference type="GO" id="GO:0005737">
    <property type="term" value="C:cytoplasm"/>
    <property type="evidence" value="ECO:0007669"/>
    <property type="project" value="UniProtKB-SubCell"/>
</dbReference>
<dbReference type="Gene3D" id="3.40.50.10470">
    <property type="entry name" value="Translation initiation factor eif-2b, domain 2"/>
    <property type="match status" value="1"/>
</dbReference>
<evidence type="ECO:0000256" key="7">
    <source>
        <dbReference type="ARBA" id="ARBA00023235"/>
    </source>
</evidence>
<evidence type="ECO:0000256" key="8">
    <source>
        <dbReference type="ARBA" id="ARBA00023242"/>
    </source>
</evidence>
<dbReference type="Proteomes" id="UP000838878">
    <property type="component" value="Chromosome 8"/>
</dbReference>
<dbReference type="PANTHER" id="PTHR43475:SF1">
    <property type="entry name" value="METHYLTHIORIBOSE-1-PHOSPHATE ISOMERASE"/>
    <property type="match status" value="1"/>
</dbReference>
<evidence type="ECO:0000256" key="4">
    <source>
        <dbReference type="ARBA" id="ARBA00022490"/>
    </source>
</evidence>
<evidence type="ECO:0008006" key="11">
    <source>
        <dbReference type="Google" id="ProtNLM"/>
    </source>
</evidence>
<dbReference type="InterPro" id="IPR000649">
    <property type="entry name" value="IF-2B-related"/>
</dbReference>
<evidence type="ECO:0000256" key="6">
    <source>
        <dbReference type="ARBA" id="ARBA00023167"/>
    </source>
</evidence>
<sequence>MRNNKWFDIVVQGKMSLESIRYERGKLEILDQLLLPLQTRYIKVQGVEDGWKVINKMQVRGAPAIAIVGCLSLAIEILKDDCLDKKIMRQEIEGKLNYLVSARPTAVNIKLAADDLINLANTLSADENVTAGEFRERFIQSIESMLIKDIEDNKAIGRFGCDTILKRLEEDSHVRVLTHCNTGSLATAGYGTALGVIRSLHASKRLEHVYCTETRPYNQGARLTAYELVHEKIPATLIVDSMVSALMHARNITAVVVGADRVAANGDTANKIGTYQIAIVAKYHNVPFYVAAPLTSIDMSLKSGDRIKIEERPDREMTHIGEHRIAAPGINCWNPSFDVTPASLITGIITEKGVFDPDKLKEAVS</sequence>
<keyword evidence="6" id="KW-0486">Methionine biosynthesis</keyword>
<dbReference type="GO" id="GO:0046523">
    <property type="term" value="F:S-methyl-5-thioribose-1-phosphate isomerase activity"/>
    <property type="evidence" value="ECO:0007669"/>
    <property type="project" value="TreeGrafter"/>
</dbReference>
<keyword evidence="8" id="KW-0539">Nucleus</keyword>
<dbReference type="SUPFAM" id="SSF100950">
    <property type="entry name" value="NagB/RpiA/CoA transferase-like"/>
    <property type="match status" value="1"/>
</dbReference>
<name>A0A8J9VWT8_9NEOP</name>
<dbReference type="GO" id="GO:0005634">
    <property type="term" value="C:nucleus"/>
    <property type="evidence" value="ECO:0007669"/>
    <property type="project" value="UniProtKB-SubCell"/>
</dbReference>
<dbReference type="NCBIfam" id="TIGR00512">
    <property type="entry name" value="salvage_mtnA"/>
    <property type="match status" value="1"/>
</dbReference>
<evidence type="ECO:0000256" key="3">
    <source>
        <dbReference type="ARBA" id="ARBA00007251"/>
    </source>
</evidence>
<dbReference type="FunFam" id="1.20.120.420:FF:000003">
    <property type="entry name" value="Methylthioribose-1-phosphate isomerase"/>
    <property type="match status" value="1"/>
</dbReference>
<evidence type="ECO:0000313" key="9">
    <source>
        <dbReference type="EMBL" id="CAH0729280.1"/>
    </source>
</evidence>
<evidence type="ECO:0000313" key="10">
    <source>
        <dbReference type="Proteomes" id="UP000838878"/>
    </source>
</evidence>
<dbReference type="InterPro" id="IPR011559">
    <property type="entry name" value="Initiation_fac_2B_a/b/d"/>
</dbReference>
<dbReference type="FunFam" id="3.40.50.10470:FF:000003">
    <property type="entry name" value="Methylthioribose-1-phosphate isomerase"/>
    <property type="match status" value="1"/>
</dbReference>
<proteinExistence type="inferred from homology"/>
<dbReference type="PANTHER" id="PTHR43475">
    <property type="entry name" value="METHYLTHIORIBOSE-1-PHOSPHATE ISOMERASE"/>
    <property type="match status" value="1"/>
</dbReference>
<dbReference type="InterPro" id="IPR027363">
    <property type="entry name" value="M1Pi_N"/>
</dbReference>
<dbReference type="NCBIfam" id="TIGR00524">
    <property type="entry name" value="eIF-2B_rel"/>
    <property type="match status" value="1"/>
</dbReference>
<evidence type="ECO:0000256" key="1">
    <source>
        <dbReference type="ARBA" id="ARBA00004123"/>
    </source>
</evidence>
<dbReference type="InterPro" id="IPR037171">
    <property type="entry name" value="NagB/RpiA_transferase-like"/>
</dbReference>
<evidence type="ECO:0000256" key="5">
    <source>
        <dbReference type="ARBA" id="ARBA00022605"/>
    </source>
</evidence>
<keyword evidence="4" id="KW-0963">Cytoplasm</keyword>
<dbReference type="Gene3D" id="1.20.120.420">
    <property type="entry name" value="translation initiation factor eif-2b, domain 1"/>
    <property type="match status" value="1"/>
</dbReference>
<dbReference type="OrthoDB" id="2461at2759"/>
<protein>
    <recommendedName>
        <fullName evidence="11">S-methyl-5-thioribose-1-phosphate isomerase</fullName>
    </recommendedName>
</protein>
<organism evidence="9 10">
    <name type="scientific">Brenthis ino</name>
    <name type="common">lesser marbled fritillary</name>
    <dbReference type="NCBI Taxonomy" id="405034"/>
    <lineage>
        <taxon>Eukaryota</taxon>
        <taxon>Metazoa</taxon>
        <taxon>Ecdysozoa</taxon>
        <taxon>Arthropoda</taxon>
        <taxon>Hexapoda</taxon>
        <taxon>Insecta</taxon>
        <taxon>Pterygota</taxon>
        <taxon>Neoptera</taxon>
        <taxon>Endopterygota</taxon>
        <taxon>Lepidoptera</taxon>
        <taxon>Glossata</taxon>
        <taxon>Ditrysia</taxon>
        <taxon>Papilionoidea</taxon>
        <taxon>Nymphalidae</taxon>
        <taxon>Heliconiinae</taxon>
        <taxon>Argynnini</taxon>
        <taxon>Brenthis</taxon>
    </lineage>
</organism>
<dbReference type="EMBL" id="OV170228">
    <property type="protein sequence ID" value="CAH0729280.1"/>
    <property type="molecule type" value="Genomic_DNA"/>
</dbReference>